<keyword evidence="5" id="KW-1185">Reference proteome</keyword>
<dbReference type="EMBL" id="OV651813">
    <property type="protein sequence ID" value="CAH1099293.1"/>
    <property type="molecule type" value="Genomic_DNA"/>
</dbReference>
<gene>
    <name evidence="4" type="ORF">PSYICH_LOCUS750</name>
</gene>
<dbReference type="AlphaFoldDB" id="A0A9P0CEK3"/>
<dbReference type="InterPro" id="IPR011051">
    <property type="entry name" value="RmlC_Cupin_sf"/>
</dbReference>
<dbReference type="PANTHER" id="PTHR22966:SF61">
    <property type="entry name" value="2-AMINOETHANETHIOL DIOXYGENASE"/>
    <property type="match status" value="1"/>
</dbReference>
<evidence type="ECO:0008006" key="6">
    <source>
        <dbReference type="Google" id="ProtNLM"/>
    </source>
</evidence>
<reference evidence="4" key="1">
    <citation type="submission" date="2022-01" db="EMBL/GenBank/DDBJ databases">
        <authorList>
            <person name="King R."/>
        </authorList>
    </citation>
    <scope>NUCLEOTIDE SEQUENCE</scope>
</reference>
<dbReference type="Gene3D" id="2.60.120.10">
    <property type="entry name" value="Jelly Rolls"/>
    <property type="match status" value="1"/>
</dbReference>
<dbReference type="InterPro" id="IPR012864">
    <property type="entry name" value="PCO/ADO"/>
</dbReference>
<dbReference type="InterPro" id="IPR014710">
    <property type="entry name" value="RmlC-like_jellyroll"/>
</dbReference>
<name>A0A9P0CEK3_9CUCU</name>
<keyword evidence="3" id="KW-0408">Iron</keyword>
<dbReference type="PANTHER" id="PTHR22966">
    <property type="entry name" value="2-AMINOETHANETHIOL DIOXYGENASE"/>
    <property type="match status" value="1"/>
</dbReference>
<keyword evidence="2" id="KW-0560">Oxidoreductase</keyword>
<dbReference type="GO" id="GO:0016702">
    <property type="term" value="F:oxidoreductase activity, acting on single donors with incorporation of molecular oxygen, incorporation of two atoms of oxygen"/>
    <property type="evidence" value="ECO:0007669"/>
    <property type="project" value="InterPro"/>
</dbReference>
<dbReference type="Proteomes" id="UP001153636">
    <property type="component" value="Chromosome 1"/>
</dbReference>
<dbReference type="GO" id="GO:0046872">
    <property type="term" value="F:metal ion binding"/>
    <property type="evidence" value="ECO:0007669"/>
    <property type="project" value="UniProtKB-KW"/>
</dbReference>
<dbReference type="GO" id="GO:0005739">
    <property type="term" value="C:mitochondrion"/>
    <property type="evidence" value="ECO:0007669"/>
    <property type="project" value="TreeGrafter"/>
</dbReference>
<protein>
    <recommendedName>
        <fullName evidence="6">2-aminoethanethiol dioxygenase</fullName>
    </recommendedName>
</protein>
<dbReference type="CDD" id="cd20289">
    <property type="entry name" value="cupin_ADO"/>
    <property type="match status" value="1"/>
</dbReference>
<accession>A0A9P0CEK3</accession>
<dbReference type="OrthoDB" id="271433at2759"/>
<evidence type="ECO:0000256" key="3">
    <source>
        <dbReference type="ARBA" id="ARBA00023004"/>
    </source>
</evidence>
<dbReference type="SUPFAM" id="SSF51182">
    <property type="entry name" value="RmlC-like cupins"/>
    <property type="match status" value="1"/>
</dbReference>
<sequence>MSSQIQKVLRQALITFTSKPDVFSTNLQILSNILDKLTAEDVKLDMVKFATREGVSEPTPAPVTYIHIYEDSTVTMGIFILRQNKKLPLHNHPKMHGLIKVLAGKVRITSYSLNTPKTLEVDSQSWKNTQHHSPLRFAPKRIITAELTGDDIVGGTSKPCLLEPNIKNIHEIYSSDGPAAFLDILAPPYMTEIENSELRHCSYYSILGSVMPTIFHLQEIRNPSWYWTDTAPYLGPDPTLELETDSQTS</sequence>
<evidence type="ECO:0000313" key="4">
    <source>
        <dbReference type="EMBL" id="CAH1099293.1"/>
    </source>
</evidence>
<evidence type="ECO:0000256" key="2">
    <source>
        <dbReference type="ARBA" id="ARBA00023002"/>
    </source>
</evidence>
<proteinExistence type="predicted"/>
<keyword evidence="1" id="KW-0479">Metal-binding</keyword>
<dbReference type="Pfam" id="PF07847">
    <property type="entry name" value="PCO_ADO"/>
    <property type="match status" value="1"/>
</dbReference>
<evidence type="ECO:0000256" key="1">
    <source>
        <dbReference type="ARBA" id="ARBA00022723"/>
    </source>
</evidence>
<organism evidence="4 5">
    <name type="scientific">Psylliodes chrysocephalus</name>
    <dbReference type="NCBI Taxonomy" id="3402493"/>
    <lineage>
        <taxon>Eukaryota</taxon>
        <taxon>Metazoa</taxon>
        <taxon>Ecdysozoa</taxon>
        <taxon>Arthropoda</taxon>
        <taxon>Hexapoda</taxon>
        <taxon>Insecta</taxon>
        <taxon>Pterygota</taxon>
        <taxon>Neoptera</taxon>
        <taxon>Endopterygota</taxon>
        <taxon>Coleoptera</taxon>
        <taxon>Polyphaga</taxon>
        <taxon>Cucujiformia</taxon>
        <taxon>Chrysomeloidea</taxon>
        <taxon>Chrysomelidae</taxon>
        <taxon>Galerucinae</taxon>
        <taxon>Alticini</taxon>
        <taxon>Psylliodes</taxon>
    </lineage>
</organism>
<evidence type="ECO:0000313" key="5">
    <source>
        <dbReference type="Proteomes" id="UP001153636"/>
    </source>
</evidence>